<comment type="similarity">
    <text evidence="1">Belongs to the AB hydrolase superfamily. AB hydrolase 2 family.</text>
</comment>
<accession>A0ABP6R6E9</accession>
<dbReference type="Proteomes" id="UP001501736">
    <property type="component" value="Unassembled WGS sequence"/>
</dbReference>
<evidence type="ECO:0000313" key="5">
    <source>
        <dbReference type="Proteomes" id="UP001501736"/>
    </source>
</evidence>
<gene>
    <name evidence="4" type="ORF">GCM10020260_01860</name>
</gene>
<comment type="caution">
    <text evidence="4">The sequence shown here is derived from an EMBL/GenBank/DDBJ whole genome shotgun (WGS) entry which is preliminary data.</text>
</comment>
<evidence type="ECO:0000313" key="4">
    <source>
        <dbReference type="EMBL" id="GAA3279083.1"/>
    </source>
</evidence>
<dbReference type="SUPFAM" id="SSF53474">
    <property type="entry name" value="alpha/beta-Hydrolases"/>
    <property type="match status" value="1"/>
</dbReference>
<dbReference type="Gene3D" id="3.40.50.1820">
    <property type="entry name" value="alpha/beta hydrolase"/>
    <property type="match status" value="1"/>
</dbReference>
<evidence type="ECO:0000256" key="2">
    <source>
        <dbReference type="ARBA" id="ARBA00022801"/>
    </source>
</evidence>
<dbReference type="EMBL" id="BAAAYG010000002">
    <property type="protein sequence ID" value="GAA3279083.1"/>
    <property type="molecule type" value="Genomic_DNA"/>
</dbReference>
<proteinExistence type="inferred from homology"/>
<protein>
    <submittedName>
        <fullName evidence="4">Dienelactone hydrolase family protein</fullName>
    </submittedName>
</protein>
<dbReference type="RefSeq" id="WP_344717315.1">
    <property type="nucleotide sequence ID" value="NZ_BAAAYG010000002.1"/>
</dbReference>
<dbReference type="Pfam" id="PF02230">
    <property type="entry name" value="Abhydrolase_2"/>
    <property type="match status" value="1"/>
</dbReference>
<dbReference type="PANTHER" id="PTHR10655">
    <property type="entry name" value="LYSOPHOSPHOLIPASE-RELATED"/>
    <property type="match status" value="1"/>
</dbReference>
<dbReference type="InterPro" id="IPR050565">
    <property type="entry name" value="LYPA1-2/EST-like"/>
</dbReference>
<keyword evidence="5" id="KW-1185">Reference proteome</keyword>
<organism evidence="4 5">
    <name type="scientific">Nesterenkonia halobia</name>
    <dbReference type="NCBI Taxonomy" id="37922"/>
    <lineage>
        <taxon>Bacteria</taxon>
        <taxon>Bacillati</taxon>
        <taxon>Actinomycetota</taxon>
        <taxon>Actinomycetes</taxon>
        <taxon>Micrococcales</taxon>
        <taxon>Micrococcaceae</taxon>
        <taxon>Nesterenkonia</taxon>
    </lineage>
</organism>
<evidence type="ECO:0000259" key="3">
    <source>
        <dbReference type="Pfam" id="PF02230"/>
    </source>
</evidence>
<sequence>MNPEPVVVWSREPDERRDTHLVVLLHGYGSHEHDLLGLVPNLPEEFTYASLRGPQTAGPGYGWFALDPQDLSYDSAEVLQAAEDVWSWIESVQDQHLSVTLLGFSQGMAVATTLLRTRPHQLAAVVGLSGFVLDPGEDERVAAAVDDEALAAAQVPFFWGRDQEDPIIPAAAVDHTHRWATEHANLTKVLYAGAGHGVVPQEISHVGEFLTHMVLKPARTARR</sequence>
<dbReference type="PANTHER" id="PTHR10655:SF17">
    <property type="entry name" value="LYSOPHOSPHOLIPASE-LIKE PROTEIN 1"/>
    <property type="match status" value="1"/>
</dbReference>
<dbReference type="InterPro" id="IPR029058">
    <property type="entry name" value="AB_hydrolase_fold"/>
</dbReference>
<name>A0ABP6R6E9_9MICC</name>
<evidence type="ECO:0000256" key="1">
    <source>
        <dbReference type="ARBA" id="ARBA00006499"/>
    </source>
</evidence>
<dbReference type="GO" id="GO:0016787">
    <property type="term" value="F:hydrolase activity"/>
    <property type="evidence" value="ECO:0007669"/>
    <property type="project" value="UniProtKB-KW"/>
</dbReference>
<keyword evidence="2 4" id="KW-0378">Hydrolase</keyword>
<dbReference type="InterPro" id="IPR003140">
    <property type="entry name" value="PLipase/COase/thioEstase"/>
</dbReference>
<reference evidence="5" key="1">
    <citation type="journal article" date="2019" name="Int. J. Syst. Evol. Microbiol.">
        <title>The Global Catalogue of Microorganisms (GCM) 10K type strain sequencing project: providing services to taxonomists for standard genome sequencing and annotation.</title>
        <authorList>
            <consortium name="The Broad Institute Genomics Platform"/>
            <consortium name="The Broad Institute Genome Sequencing Center for Infectious Disease"/>
            <person name="Wu L."/>
            <person name="Ma J."/>
        </authorList>
    </citation>
    <scope>NUCLEOTIDE SEQUENCE [LARGE SCALE GENOMIC DNA]</scope>
    <source>
        <strain evidence="5">JCM 11483</strain>
    </source>
</reference>
<feature type="domain" description="Phospholipase/carboxylesterase/thioesterase" evidence="3">
    <location>
        <begin position="15"/>
        <end position="212"/>
    </location>
</feature>